<feature type="transmembrane region" description="Helical" evidence="1">
    <location>
        <begin position="201"/>
        <end position="224"/>
    </location>
</feature>
<evidence type="ECO:0000259" key="3">
    <source>
        <dbReference type="PROSITE" id="PS51212"/>
    </source>
</evidence>
<reference evidence="4" key="1">
    <citation type="submission" date="2020-10" db="EMBL/GenBank/DDBJ databases">
        <authorList>
            <person name="Kusch S."/>
        </authorList>
    </citation>
    <scope>NUCLEOTIDE SEQUENCE</scope>
    <source>
        <strain evidence="4">SwB9</strain>
    </source>
</reference>
<keyword evidence="2" id="KW-0732">Signal</keyword>
<feature type="domain" description="WSC" evidence="3">
    <location>
        <begin position="34"/>
        <end position="125"/>
    </location>
</feature>
<dbReference type="EMBL" id="CAJHIA010000036">
    <property type="protein sequence ID" value="CAD6451482.1"/>
    <property type="molecule type" value="Genomic_DNA"/>
</dbReference>
<gene>
    <name evidence="4" type="ORF">SCLTRI_LOCUS9549</name>
</gene>
<evidence type="ECO:0000256" key="1">
    <source>
        <dbReference type="SAM" id="Phobius"/>
    </source>
</evidence>
<dbReference type="OrthoDB" id="2019572at2759"/>
<keyword evidence="1" id="KW-0812">Transmembrane</keyword>
<comment type="caution">
    <text evidence="4">The sequence shown here is derived from an EMBL/GenBank/DDBJ whole genome shotgun (WGS) entry which is preliminary data.</text>
</comment>
<sequence length="295" mass="30405">MKSISTLAIIAATACISNAIAAPSLELYTRQYKTLTYMGCFSSGEGLTKNSTYIYNSKGWCQMQCVPAAEYAVQATYNSDECWCGDDLPPAADLVDDSKCNSPCAGTSLEMCGGTKLYWSVYLTGTESSAPNYDPAAAAASSASSASASASSVAATHTTSIAPSVVTVGGQTVTVQASSAAAASSSVAALSENKSSGPNKAGIAAGVVVGVLVAAAIAGGIFIVMRNKKRREVEEEYRRNAAVNNFVTGGKVPVSSGGSFTDTRLDPTLANRRMSDGSIADNQDYSRRILKVTNA</sequence>
<accession>A0A8H2W543</accession>
<dbReference type="Proteomes" id="UP000624404">
    <property type="component" value="Unassembled WGS sequence"/>
</dbReference>
<evidence type="ECO:0000256" key="2">
    <source>
        <dbReference type="SAM" id="SignalP"/>
    </source>
</evidence>
<dbReference type="SMART" id="SM00321">
    <property type="entry name" value="WSC"/>
    <property type="match status" value="1"/>
</dbReference>
<organism evidence="4 5">
    <name type="scientific">Sclerotinia trifoliorum</name>
    <dbReference type="NCBI Taxonomy" id="28548"/>
    <lineage>
        <taxon>Eukaryota</taxon>
        <taxon>Fungi</taxon>
        <taxon>Dikarya</taxon>
        <taxon>Ascomycota</taxon>
        <taxon>Pezizomycotina</taxon>
        <taxon>Leotiomycetes</taxon>
        <taxon>Helotiales</taxon>
        <taxon>Sclerotiniaceae</taxon>
        <taxon>Sclerotinia</taxon>
    </lineage>
</organism>
<evidence type="ECO:0000313" key="5">
    <source>
        <dbReference type="Proteomes" id="UP000624404"/>
    </source>
</evidence>
<dbReference type="PROSITE" id="PS51257">
    <property type="entry name" value="PROKAR_LIPOPROTEIN"/>
    <property type="match status" value="1"/>
</dbReference>
<dbReference type="AlphaFoldDB" id="A0A8H2W543"/>
<keyword evidence="5" id="KW-1185">Reference proteome</keyword>
<feature type="signal peptide" evidence="2">
    <location>
        <begin position="1"/>
        <end position="21"/>
    </location>
</feature>
<feature type="chain" id="PRO_5034225241" evidence="2">
    <location>
        <begin position="22"/>
        <end position="295"/>
    </location>
</feature>
<protein>
    <submittedName>
        <fullName evidence="4">D3a998fd-2dce-4e0b-a0ca-bbd7b38cde67</fullName>
    </submittedName>
</protein>
<dbReference type="Pfam" id="PF01822">
    <property type="entry name" value="WSC"/>
    <property type="match status" value="1"/>
</dbReference>
<dbReference type="InterPro" id="IPR002889">
    <property type="entry name" value="WSC_carb-bd"/>
</dbReference>
<dbReference type="PROSITE" id="PS51212">
    <property type="entry name" value="WSC"/>
    <property type="match status" value="1"/>
</dbReference>
<keyword evidence="1" id="KW-0472">Membrane</keyword>
<evidence type="ECO:0000313" key="4">
    <source>
        <dbReference type="EMBL" id="CAD6451482.1"/>
    </source>
</evidence>
<keyword evidence="1" id="KW-1133">Transmembrane helix</keyword>
<proteinExistence type="predicted"/>
<name>A0A8H2W543_9HELO</name>